<dbReference type="RefSeq" id="WP_146620179.1">
    <property type="nucleotide sequence ID" value="NZ_QHHQ01000015.1"/>
</dbReference>
<organism evidence="2 3">
    <name type="scientific">Acuticoccus sediminis</name>
    <dbReference type="NCBI Taxonomy" id="2184697"/>
    <lineage>
        <taxon>Bacteria</taxon>
        <taxon>Pseudomonadati</taxon>
        <taxon>Pseudomonadota</taxon>
        <taxon>Alphaproteobacteria</taxon>
        <taxon>Hyphomicrobiales</taxon>
        <taxon>Amorphaceae</taxon>
        <taxon>Acuticoccus</taxon>
    </lineage>
</organism>
<dbReference type="InterPro" id="IPR011991">
    <property type="entry name" value="ArsR-like_HTH"/>
</dbReference>
<dbReference type="SUPFAM" id="SSF46785">
    <property type="entry name" value="Winged helix' DNA-binding domain"/>
    <property type="match status" value="1"/>
</dbReference>
<feature type="region of interest" description="Disordered" evidence="1">
    <location>
        <begin position="314"/>
        <end position="341"/>
    </location>
</feature>
<dbReference type="InterPro" id="IPR036390">
    <property type="entry name" value="WH_DNA-bd_sf"/>
</dbReference>
<gene>
    <name evidence="2" type="ORF">DLJ53_33160</name>
</gene>
<dbReference type="CDD" id="cd00090">
    <property type="entry name" value="HTH_ARSR"/>
    <property type="match status" value="1"/>
</dbReference>
<protein>
    <submittedName>
        <fullName evidence="2">Uncharacterized protein</fullName>
    </submittedName>
</protein>
<proteinExistence type="predicted"/>
<accession>A0A8B2NNT2</accession>
<keyword evidence="3" id="KW-1185">Reference proteome</keyword>
<dbReference type="GO" id="GO:0006355">
    <property type="term" value="P:regulation of DNA-templated transcription"/>
    <property type="evidence" value="ECO:0007669"/>
    <property type="project" value="UniProtKB-ARBA"/>
</dbReference>
<sequence length="384" mass="41264">MHRPMDRHAPSRSGLDPEPIAAASLALGRLAEAVRRSPMAAAFRLRETATVAAEMAARRLGPARAQDLFAIVAGAPGAHVDAGDELHAALWFWRQGLRAWYMQPLPAPWGGAEPDDYGDSERARDWQADDGATLHPEIATALARIGPLQPHAGLVARLQAIRRAGPRERVVGAFDIALVLALRPVTGSVLPCLATIMPPAGAATAFEPWLARTALRMARAADASRARLLTLEGAWRRWQGRVGAHRTSSQRPAVLALLAHSPLLTPSAVAASLDVASRTGLRHLQALEAAGVVREVTGRARWRLYAASDLGLSPWAPRRRQQPEPPSAETGAGFSVPPADPLPPVDFDSIDRMLHDAYHAVDRAMLHMEARFADPAGHPPGRSR</sequence>
<dbReference type="EMBL" id="QHHQ01000015">
    <property type="protein sequence ID" value="RAH96231.1"/>
    <property type="molecule type" value="Genomic_DNA"/>
</dbReference>
<name>A0A8B2NNT2_9HYPH</name>
<dbReference type="InterPro" id="IPR036388">
    <property type="entry name" value="WH-like_DNA-bd_sf"/>
</dbReference>
<dbReference type="Proteomes" id="UP000249590">
    <property type="component" value="Unassembled WGS sequence"/>
</dbReference>
<evidence type="ECO:0000313" key="2">
    <source>
        <dbReference type="EMBL" id="RAH96231.1"/>
    </source>
</evidence>
<dbReference type="Gene3D" id="1.10.10.10">
    <property type="entry name" value="Winged helix-like DNA-binding domain superfamily/Winged helix DNA-binding domain"/>
    <property type="match status" value="1"/>
</dbReference>
<comment type="caution">
    <text evidence="2">The sequence shown here is derived from an EMBL/GenBank/DDBJ whole genome shotgun (WGS) entry which is preliminary data.</text>
</comment>
<dbReference type="OrthoDB" id="8455637at2"/>
<evidence type="ECO:0000313" key="3">
    <source>
        <dbReference type="Proteomes" id="UP000249590"/>
    </source>
</evidence>
<reference evidence="2 3" key="1">
    <citation type="submission" date="2018-05" db="EMBL/GenBank/DDBJ databases">
        <title>Acuticoccus sediminis sp. nov., isolated from deep-sea sediment of Indian Ocean.</title>
        <authorList>
            <person name="Liu X."/>
            <person name="Lai Q."/>
            <person name="Du Y."/>
            <person name="Sun F."/>
            <person name="Zhang X."/>
            <person name="Wang S."/>
            <person name="Shao Z."/>
        </authorList>
    </citation>
    <scope>NUCLEOTIDE SEQUENCE [LARGE SCALE GENOMIC DNA]</scope>
    <source>
        <strain evidence="2 3">PTG4-2</strain>
    </source>
</reference>
<evidence type="ECO:0000256" key="1">
    <source>
        <dbReference type="SAM" id="MobiDB-lite"/>
    </source>
</evidence>
<dbReference type="AlphaFoldDB" id="A0A8B2NNT2"/>